<dbReference type="PROSITE" id="PS00107">
    <property type="entry name" value="PROTEIN_KINASE_ATP"/>
    <property type="match status" value="1"/>
</dbReference>
<evidence type="ECO:0000256" key="11">
    <source>
        <dbReference type="ARBA" id="ARBA00023137"/>
    </source>
</evidence>
<dbReference type="Gene3D" id="3.30.200.20">
    <property type="entry name" value="Phosphorylase Kinase, domain 1"/>
    <property type="match status" value="1"/>
</dbReference>
<evidence type="ECO:0000256" key="6">
    <source>
        <dbReference type="ARBA" id="ARBA00022741"/>
    </source>
</evidence>
<dbReference type="OrthoDB" id="1668230at2759"/>
<dbReference type="GO" id="GO:0043235">
    <property type="term" value="C:receptor complex"/>
    <property type="evidence" value="ECO:0007669"/>
    <property type="project" value="TreeGrafter"/>
</dbReference>
<dbReference type="Pfam" id="PF07714">
    <property type="entry name" value="PK_Tyr_Ser-Thr"/>
    <property type="match status" value="2"/>
</dbReference>
<evidence type="ECO:0000256" key="4">
    <source>
        <dbReference type="ARBA" id="ARBA00022692"/>
    </source>
</evidence>
<dbReference type="InterPro" id="IPR050122">
    <property type="entry name" value="RTK"/>
</dbReference>
<accession>A0A2B4RXR4</accession>
<evidence type="ECO:0000313" key="18">
    <source>
        <dbReference type="EMBL" id="PFX21127.1"/>
    </source>
</evidence>
<keyword evidence="12" id="KW-0325">Glycoprotein</keyword>
<name>A0A2B4RXR4_STYPI</name>
<dbReference type="Proteomes" id="UP000225706">
    <property type="component" value="Unassembled WGS sequence"/>
</dbReference>
<feature type="compositionally biased region" description="Basic and acidic residues" evidence="15">
    <location>
        <begin position="417"/>
        <end position="435"/>
    </location>
</feature>
<keyword evidence="5" id="KW-0732">Signal</keyword>
<keyword evidence="4 16" id="KW-0812">Transmembrane</keyword>
<dbReference type="SUPFAM" id="SSF56112">
    <property type="entry name" value="Protein kinase-like (PK-like)"/>
    <property type="match status" value="1"/>
</dbReference>
<evidence type="ECO:0000256" key="5">
    <source>
        <dbReference type="ARBA" id="ARBA00022729"/>
    </source>
</evidence>
<keyword evidence="19" id="KW-1185">Reference proteome</keyword>
<feature type="compositionally biased region" description="Polar residues" evidence="15">
    <location>
        <begin position="407"/>
        <end position="416"/>
    </location>
</feature>
<feature type="region of interest" description="Disordered" evidence="15">
    <location>
        <begin position="397"/>
        <end position="435"/>
    </location>
</feature>
<dbReference type="InterPro" id="IPR017441">
    <property type="entry name" value="Protein_kinase_ATP_BS"/>
</dbReference>
<evidence type="ECO:0000256" key="8">
    <source>
        <dbReference type="ARBA" id="ARBA00022840"/>
    </source>
</evidence>
<feature type="binding site" evidence="14">
    <location>
        <position position="124"/>
    </location>
    <ligand>
        <name>ATP</name>
        <dbReference type="ChEBI" id="CHEBI:30616"/>
    </ligand>
</feature>
<evidence type="ECO:0000256" key="10">
    <source>
        <dbReference type="ARBA" id="ARBA00023136"/>
    </source>
</evidence>
<dbReference type="GO" id="GO:0004714">
    <property type="term" value="F:transmembrane receptor protein tyrosine kinase activity"/>
    <property type="evidence" value="ECO:0007669"/>
    <property type="project" value="UniProtKB-EC"/>
</dbReference>
<dbReference type="STRING" id="50429.A0A2B4RXR4"/>
<comment type="subcellular location">
    <subcellularLocation>
        <location evidence="1">Membrane</location>
        <topology evidence="1">Single-pass type I membrane protein</topology>
    </subcellularLocation>
</comment>
<feature type="compositionally biased region" description="Polar residues" evidence="15">
    <location>
        <begin position="245"/>
        <end position="257"/>
    </location>
</feature>
<feature type="region of interest" description="Disordered" evidence="15">
    <location>
        <begin position="236"/>
        <end position="264"/>
    </location>
</feature>
<dbReference type="GO" id="GO:0005886">
    <property type="term" value="C:plasma membrane"/>
    <property type="evidence" value="ECO:0007669"/>
    <property type="project" value="TreeGrafter"/>
</dbReference>
<keyword evidence="9 16" id="KW-1133">Transmembrane helix</keyword>
<dbReference type="EMBL" id="LSMT01000290">
    <property type="protein sequence ID" value="PFX21127.1"/>
    <property type="molecule type" value="Genomic_DNA"/>
</dbReference>
<comment type="catalytic activity">
    <reaction evidence="13">
        <text>L-tyrosyl-[protein] + ATP = O-phospho-L-tyrosyl-[protein] + ADP + H(+)</text>
        <dbReference type="Rhea" id="RHEA:10596"/>
        <dbReference type="Rhea" id="RHEA-COMP:10136"/>
        <dbReference type="Rhea" id="RHEA-COMP:20101"/>
        <dbReference type="ChEBI" id="CHEBI:15378"/>
        <dbReference type="ChEBI" id="CHEBI:30616"/>
        <dbReference type="ChEBI" id="CHEBI:46858"/>
        <dbReference type="ChEBI" id="CHEBI:61978"/>
        <dbReference type="ChEBI" id="CHEBI:456216"/>
        <dbReference type="EC" id="2.7.10.1"/>
    </reaction>
</comment>
<dbReference type="GO" id="GO:0005524">
    <property type="term" value="F:ATP binding"/>
    <property type="evidence" value="ECO:0007669"/>
    <property type="project" value="UniProtKB-UniRule"/>
</dbReference>
<dbReference type="FunFam" id="1.10.510.10:FF:000190">
    <property type="entry name" value="Proto-oncogene tyrosine-protein kinase receptor Ret"/>
    <property type="match status" value="1"/>
</dbReference>
<gene>
    <name evidence="18" type="primary">FGFR3</name>
    <name evidence="18" type="ORF">AWC38_SpisGene14405</name>
</gene>
<keyword evidence="11" id="KW-0829">Tyrosine-protein kinase</keyword>
<dbReference type="InterPro" id="IPR020635">
    <property type="entry name" value="Tyr_kinase_cat_dom"/>
</dbReference>
<dbReference type="PROSITE" id="PS50011">
    <property type="entry name" value="PROTEIN_KINASE_DOM"/>
    <property type="match status" value="1"/>
</dbReference>
<evidence type="ECO:0000256" key="13">
    <source>
        <dbReference type="ARBA" id="ARBA00051243"/>
    </source>
</evidence>
<dbReference type="InterPro" id="IPR001245">
    <property type="entry name" value="Ser-Thr/Tyr_kinase_cat_dom"/>
</dbReference>
<evidence type="ECO:0000256" key="14">
    <source>
        <dbReference type="PROSITE-ProRule" id="PRU10141"/>
    </source>
</evidence>
<dbReference type="EC" id="2.7.10.1" evidence="2"/>
<keyword evidence="8 14" id="KW-0067">ATP-binding</keyword>
<organism evidence="18 19">
    <name type="scientific">Stylophora pistillata</name>
    <name type="common">Smooth cauliflower coral</name>
    <dbReference type="NCBI Taxonomy" id="50429"/>
    <lineage>
        <taxon>Eukaryota</taxon>
        <taxon>Metazoa</taxon>
        <taxon>Cnidaria</taxon>
        <taxon>Anthozoa</taxon>
        <taxon>Hexacorallia</taxon>
        <taxon>Scleractinia</taxon>
        <taxon>Astrocoeniina</taxon>
        <taxon>Pocilloporidae</taxon>
        <taxon>Stylophora</taxon>
    </lineage>
</organism>
<reference evidence="19" key="1">
    <citation type="journal article" date="2017" name="bioRxiv">
        <title>Comparative analysis of the genomes of Stylophora pistillata and Acropora digitifera provides evidence for extensive differences between species of corals.</title>
        <authorList>
            <person name="Voolstra C.R."/>
            <person name="Li Y."/>
            <person name="Liew Y.J."/>
            <person name="Baumgarten S."/>
            <person name="Zoccola D."/>
            <person name="Flot J.-F."/>
            <person name="Tambutte S."/>
            <person name="Allemand D."/>
            <person name="Aranda M."/>
        </authorList>
    </citation>
    <scope>NUCLEOTIDE SEQUENCE [LARGE SCALE GENOMIC DNA]</scope>
</reference>
<dbReference type="SMART" id="SM00219">
    <property type="entry name" value="TyrKc"/>
    <property type="match status" value="1"/>
</dbReference>
<evidence type="ECO:0000256" key="16">
    <source>
        <dbReference type="SAM" id="Phobius"/>
    </source>
</evidence>
<evidence type="ECO:0000256" key="2">
    <source>
        <dbReference type="ARBA" id="ARBA00011902"/>
    </source>
</evidence>
<evidence type="ECO:0000256" key="3">
    <source>
        <dbReference type="ARBA" id="ARBA00022679"/>
    </source>
</evidence>
<keyword evidence="10 16" id="KW-0472">Membrane</keyword>
<keyword evidence="18" id="KW-0675">Receptor</keyword>
<dbReference type="GO" id="GO:0007169">
    <property type="term" value="P:cell surface receptor protein tyrosine kinase signaling pathway"/>
    <property type="evidence" value="ECO:0007669"/>
    <property type="project" value="TreeGrafter"/>
</dbReference>
<feature type="domain" description="Protein kinase" evidence="17">
    <location>
        <begin position="87"/>
        <end position="603"/>
    </location>
</feature>
<evidence type="ECO:0000256" key="9">
    <source>
        <dbReference type="ARBA" id="ARBA00022989"/>
    </source>
</evidence>
<dbReference type="Gene3D" id="1.10.510.10">
    <property type="entry name" value="Transferase(Phosphotransferase) domain 1"/>
    <property type="match status" value="1"/>
</dbReference>
<dbReference type="PROSITE" id="PS00109">
    <property type="entry name" value="PROTEIN_KINASE_TYR"/>
    <property type="match status" value="1"/>
</dbReference>
<dbReference type="InterPro" id="IPR011009">
    <property type="entry name" value="Kinase-like_dom_sf"/>
</dbReference>
<feature type="transmembrane region" description="Helical" evidence="16">
    <location>
        <begin position="35"/>
        <end position="57"/>
    </location>
</feature>
<sequence>MATLNADRSTDPPVSSFKYADTAAPTRKGNTPFPYLVTALVLITVLACFFGATYLYIKRRLSFNGDTFSADLPIIEPDEWEVEYSSVAFGQQIGEGAFGTVSKATVIGLMGFPALKEVVAAVKKLKANANLEDKRNFLTEISLMKSIGKHLNIVSMLGCVTSGGPLCLITEYCPHGDLRNYLRLIRDKKKNPHFVLASDFVSPLFKRKALPSHKGSKSPSPVKKIKQAFSASCLQVQNSDDENQPENTEGTFISSNDLKPHETDSNHSLLSSVSCLCNNACHCAVQQAHRNDYVNRQRSWSHESTSSSPMNNLRIPQRIGTSVPSTPLNISPCATPILSGSTSKCSSVQEEGFMLEEKRDDICIVVTDADPNLNPWGYSRKVSSGEKWMASFIPITEQEKSEHNSAQKRSSTQSPSKSEERLRNENRGRSLEEDRREELTQNVLLSFARQIAVGMEYLSQKKFIHRDLAARNILVCDDNLVKISDFGLTRDVYESCEYQKAQTAGKLPIKWMAIESLFDNTYTTKSDVWSYGIVLWEIITLGGSPYPGISGRDIHKLIKNGYRMDRPETCSQEIYQIMLSCWRANPEDRPSFTDLRNELEKLLEEQGDEQYISVNCADFDDYCALVGNQSSSSDDEELALLTSDQSAAI</sequence>
<evidence type="ECO:0000256" key="12">
    <source>
        <dbReference type="ARBA" id="ARBA00023180"/>
    </source>
</evidence>
<dbReference type="PANTHER" id="PTHR24416">
    <property type="entry name" value="TYROSINE-PROTEIN KINASE RECEPTOR"/>
    <property type="match status" value="1"/>
</dbReference>
<proteinExistence type="predicted"/>
<dbReference type="AlphaFoldDB" id="A0A2B4RXR4"/>
<evidence type="ECO:0000259" key="17">
    <source>
        <dbReference type="PROSITE" id="PS50011"/>
    </source>
</evidence>
<keyword evidence="6 14" id="KW-0547">Nucleotide-binding</keyword>
<keyword evidence="3" id="KW-0808">Transferase</keyword>
<keyword evidence="7" id="KW-0418">Kinase</keyword>
<protein>
    <recommendedName>
        <fullName evidence="2">receptor protein-tyrosine kinase</fullName>
        <ecNumber evidence="2">2.7.10.1</ecNumber>
    </recommendedName>
</protein>
<dbReference type="InterPro" id="IPR008266">
    <property type="entry name" value="Tyr_kinase_AS"/>
</dbReference>
<dbReference type="CDD" id="cd00192">
    <property type="entry name" value="PTKc"/>
    <property type="match status" value="1"/>
</dbReference>
<dbReference type="InterPro" id="IPR000719">
    <property type="entry name" value="Prot_kinase_dom"/>
</dbReference>
<dbReference type="PANTHER" id="PTHR24416:SF620">
    <property type="entry name" value="TYROSINE-PROTEIN KINASE RECEPTOR TORSO"/>
    <property type="match status" value="1"/>
</dbReference>
<evidence type="ECO:0000256" key="1">
    <source>
        <dbReference type="ARBA" id="ARBA00004479"/>
    </source>
</evidence>
<evidence type="ECO:0000256" key="7">
    <source>
        <dbReference type="ARBA" id="ARBA00022777"/>
    </source>
</evidence>
<evidence type="ECO:0000256" key="15">
    <source>
        <dbReference type="SAM" id="MobiDB-lite"/>
    </source>
</evidence>
<comment type="caution">
    <text evidence="18">The sequence shown here is derived from an EMBL/GenBank/DDBJ whole genome shotgun (WGS) entry which is preliminary data.</text>
</comment>
<evidence type="ECO:0000313" key="19">
    <source>
        <dbReference type="Proteomes" id="UP000225706"/>
    </source>
</evidence>